<evidence type="ECO:0000313" key="1">
    <source>
        <dbReference type="EMBL" id="TWI82682.1"/>
    </source>
</evidence>
<gene>
    <name evidence="1" type="ORF">JM93_03196</name>
</gene>
<reference evidence="1 2" key="1">
    <citation type="submission" date="2019-07" db="EMBL/GenBank/DDBJ databases">
        <title>Genomic Encyclopedia of Archaeal and Bacterial Type Strains, Phase II (KMG-II): from individual species to whole genera.</title>
        <authorList>
            <person name="Goeker M."/>
        </authorList>
    </citation>
    <scope>NUCLEOTIDE SEQUENCE [LARGE SCALE GENOMIC DNA]</scope>
    <source>
        <strain evidence="1 2">ATCC BAA-252</strain>
    </source>
</reference>
<evidence type="ECO:0000313" key="2">
    <source>
        <dbReference type="Proteomes" id="UP000320593"/>
    </source>
</evidence>
<protein>
    <submittedName>
        <fullName evidence="1">Uncharacterized protein</fullName>
    </submittedName>
</protein>
<sequence>MLSGGDPDRIRTCDPQIRKRAQCIELVRNFCKTGSFAPKRYQYLSSAFANCSARKFCGV</sequence>
<name>A0A562SN83_9HYPH</name>
<dbReference type="Proteomes" id="UP000320593">
    <property type="component" value="Unassembled WGS sequence"/>
</dbReference>
<comment type="caution">
    <text evidence="1">The sequence shown here is derived from an EMBL/GenBank/DDBJ whole genome shotgun (WGS) entry which is preliminary data.</text>
</comment>
<organism evidence="1 2">
    <name type="scientific">Roseibium hamelinense</name>
    <dbReference type="NCBI Taxonomy" id="150831"/>
    <lineage>
        <taxon>Bacteria</taxon>
        <taxon>Pseudomonadati</taxon>
        <taxon>Pseudomonadota</taxon>
        <taxon>Alphaproteobacteria</taxon>
        <taxon>Hyphomicrobiales</taxon>
        <taxon>Stappiaceae</taxon>
        <taxon>Roseibium</taxon>
    </lineage>
</organism>
<keyword evidence="2" id="KW-1185">Reference proteome</keyword>
<dbReference type="AlphaFoldDB" id="A0A562SN83"/>
<accession>A0A562SN83</accession>
<dbReference type="EMBL" id="VLLF01000008">
    <property type="protein sequence ID" value="TWI82682.1"/>
    <property type="molecule type" value="Genomic_DNA"/>
</dbReference>
<proteinExistence type="predicted"/>